<dbReference type="PROSITE" id="PS00552">
    <property type="entry name" value="HTH_MERR_1"/>
    <property type="match status" value="1"/>
</dbReference>
<protein>
    <submittedName>
        <fullName evidence="6">MerR family transcriptional regulator</fullName>
    </submittedName>
</protein>
<dbReference type="OrthoDB" id="9791488at2"/>
<evidence type="ECO:0000256" key="2">
    <source>
        <dbReference type="ARBA" id="ARBA00023015"/>
    </source>
</evidence>
<dbReference type="GO" id="GO:0003677">
    <property type="term" value="F:DNA binding"/>
    <property type="evidence" value="ECO:0007669"/>
    <property type="project" value="UniProtKB-KW"/>
</dbReference>
<dbReference type="EMBL" id="PXZM01000048">
    <property type="protein sequence ID" value="PSJ87583.1"/>
    <property type="molecule type" value="Genomic_DNA"/>
</dbReference>
<proteinExistence type="predicted"/>
<dbReference type="Gene3D" id="1.10.1660.10">
    <property type="match status" value="1"/>
</dbReference>
<feature type="domain" description="HTH merR-type" evidence="5">
    <location>
        <begin position="11"/>
        <end position="79"/>
    </location>
</feature>
<sequence length="138" mass="16606">MSREGIQKEESWTISDLAQQLDVSTRTIRYYEELGLITPSRTEKGSRHYSRKDRARLRLILRGKRFGFSLDQIREMIELFGEDRTGRAQLLRTIEYGNQKLAEIDEKIMELRHLREDILVYKQNFEQKLLEENEEEKR</sequence>
<dbReference type="AlphaFoldDB" id="A0A2P7ULA6"/>
<dbReference type="Proteomes" id="UP000240419">
    <property type="component" value="Unassembled WGS sequence"/>
</dbReference>
<dbReference type="InterPro" id="IPR047057">
    <property type="entry name" value="MerR_fam"/>
</dbReference>
<dbReference type="PANTHER" id="PTHR30204">
    <property type="entry name" value="REDOX-CYCLING DRUG-SENSING TRANSCRIPTIONAL ACTIVATOR SOXR"/>
    <property type="match status" value="1"/>
</dbReference>
<dbReference type="PANTHER" id="PTHR30204:SF69">
    <property type="entry name" value="MERR-FAMILY TRANSCRIPTIONAL REGULATOR"/>
    <property type="match status" value="1"/>
</dbReference>
<dbReference type="GO" id="GO:0003700">
    <property type="term" value="F:DNA-binding transcription factor activity"/>
    <property type="evidence" value="ECO:0007669"/>
    <property type="project" value="InterPro"/>
</dbReference>
<dbReference type="InterPro" id="IPR000551">
    <property type="entry name" value="MerR-type_HTH_dom"/>
</dbReference>
<dbReference type="SMART" id="SM00422">
    <property type="entry name" value="HTH_MERR"/>
    <property type="match status" value="1"/>
</dbReference>
<reference evidence="6 7" key="1">
    <citation type="submission" date="2018-03" db="EMBL/GenBank/DDBJ databases">
        <title>Brevisbacillus phylogenomics.</title>
        <authorList>
            <person name="Dunlap C."/>
        </authorList>
    </citation>
    <scope>NUCLEOTIDE SEQUENCE [LARGE SCALE GENOMIC DNA]</scope>
    <source>
        <strain evidence="6 7">NRRL NRS-1210</strain>
    </source>
</reference>
<dbReference type="InterPro" id="IPR009061">
    <property type="entry name" value="DNA-bd_dom_put_sf"/>
</dbReference>
<organism evidence="6 7">
    <name type="scientific">Brevibacillus fortis</name>
    <dbReference type="NCBI Taxonomy" id="2126352"/>
    <lineage>
        <taxon>Bacteria</taxon>
        <taxon>Bacillati</taxon>
        <taxon>Bacillota</taxon>
        <taxon>Bacilli</taxon>
        <taxon>Bacillales</taxon>
        <taxon>Paenibacillaceae</taxon>
        <taxon>Brevibacillus</taxon>
    </lineage>
</organism>
<evidence type="ECO:0000256" key="1">
    <source>
        <dbReference type="ARBA" id="ARBA00022491"/>
    </source>
</evidence>
<dbReference type="CDD" id="cd04776">
    <property type="entry name" value="HTH_GnyR"/>
    <property type="match status" value="1"/>
</dbReference>
<keyword evidence="4" id="KW-0804">Transcription</keyword>
<evidence type="ECO:0000313" key="7">
    <source>
        <dbReference type="Proteomes" id="UP000240419"/>
    </source>
</evidence>
<evidence type="ECO:0000259" key="5">
    <source>
        <dbReference type="PROSITE" id="PS50937"/>
    </source>
</evidence>
<dbReference type="SUPFAM" id="SSF46955">
    <property type="entry name" value="Putative DNA-binding domain"/>
    <property type="match status" value="1"/>
</dbReference>
<keyword evidence="3" id="KW-0238">DNA-binding</keyword>
<accession>A0A2P7ULA6</accession>
<gene>
    <name evidence="6" type="ORF">C7R93_26175</name>
</gene>
<comment type="caution">
    <text evidence="6">The sequence shown here is derived from an EMBL/GenBank/DDBJ whole genome shotgun (WGS) entry which is preliminary data.</text>
</comment>
<keyword evidence="1" id="KW-0678">Repressor</keyword>
<dbReference type="Pfam" id="PF13411">
    <property type="entry name" value="MerR_1"/>
    <property type="match status" value="1"/>
</dbReference>
<keyword evidence="2" id="KW-0805">Transcription regulation</keyword>
<dbReference type="PRINTS" id="PR00040">
    <property type="entry name" value="HTHMERR"/>
</dbReference>
<dbReference type="PROSITE" id="PS50937">
    <property type="entry name" value="HTH_MERR_2"/>
    <property type="match status" value="1"/>
</dbReference>
<evidence type="ECO:0000313" key="6">
    <source>
        <dbReference type="EMBL" id="PSJ87583.1"/>
    </source>
</evidence>
<keyword evidence="7" id="KW-1185">Reference proteome</keyword>
<dbReference type="RefSeq" id="WP_106841544.1">
    <property type="nucleotide sequence ID" value="NZ_JARMEZ010000003.1"/>
</dbReference>
<evidence type="ECO:0000256" key="3">
    <source>
        <dbReference type="ARBA" id="ARBA00023125"/>
    </source>
</evidence>
<name>A0A2P7ULA6_9BACL</name>
<evidence type="ECO:0000256" key="4">
    <source>
        <dbReference type="ARBA" id="ARBA00023163"/>
    </source>
</evidence>